<evidence type="ECO:0000313" key="2">
    <source>
        <dbReference type="Proteomes" id="UP001163046"/>
    </source>
</evidence>
<dbReference type="OrthoDB" id="10436106at2759"/>
<keyword evidence="2" id="KW-1185">Reference proteome</keyword>
<dbReference type="EMBL" id="MU826352">
    <property type="protein sequence ID" value="KAJ7380653.1"/>
    <property type="molecule type" value="Genomic_DNA"/>
</dbReference>
<evidence type="ECO:0000313" key="1">
    <source>
        <dbReference type="EMBL" id="KAJ7380653.1"/>
    </source>
</evidence>
<comment type="caution">
    <text evidence="1">The sequence shown here is derived from an EMBL/GenBank/DDBJ whole genome shotgun (WGS) entry which is preliminary data.</text>
</comment>
<organism evidence="1 2">
    <name type="scientific">Desmophyllum pertusum</name>
    <dbReference type="NCBI Taxonomy" id="174260"/>
    <lineage>
        <taxon>Eukaryota</taxon>
        <taxon>Metazoa</taxon>
        <taxon>Cnidaria</taxon>
        <taxon>Anthozoa</taxon>
        <taxon>Hexacorallia</taxon>
        <taxon>Scleractinia</taxon>
        <taxon>Caryophylliina</taxon>
        <taxon>Caryophylliidae</taxon>
        <taxon>Desmophyllum</taxon>
    </lineage>
</organism>
<name>A0A9X0D001_9CNID</name>
<dbReference type="AlphaFoldDB" id="A0A9X0D001"/>
<sequence length="214" mass="24974">MVVEMSSEISGEIETFYRKLEKKYYNGLAQDAIPQKLALQDLFKELKEMKERTMKVHSESSPREKLKFKQSDLHDMACSEVRYWKKAIMRRQYLTAKHSHPWLIEFSSRLQGNIFMHIVNIMTCTSMFGVKTRAGRTNEQIVEVTNKGKLQQLLSIFLGIAERSLKRQIPGKGRTDVIIDQQKPFIITYNSSFEIVKVQCHYGAWNCDDVPQFT</sequence>
<accession>A0A9X0D001</accession>
<dbReference type="Proteomes" id="UP001163046">
    <property type="component" value="Unassembled WGS sequence"/>
</dbReference>
<proteinExistence type="predicted"/>
<gene>
    <name evidence="1" type="ORF">OS493_007018</name>
</gene>
<reference evidence="1" key="1">
    <citation type="submission" date="2023-01" db="EMBL/GenBank/DDBJ databases">
        <title>Genome assembly of the deep-sea coral Lophelia pertusa.</title>
        <authorList>
            <person name="Herrera S."/>
            <person name="Cordes E."/>
        </authorList>
    </citation>
    <scope>NUCLEOTIDE SEQUENCE</scope>
    <source>
        <strain evidence="1">USNM1676648</strain>
        <tissue evidence="1">Polyp</tissue>
    </source>
</reference>
<protein>
    <submittedName>
        <fullName evidence="1">Uncharacterized protein</fullName>
    </submittedName>
</protein>